<dbReference type="AlphaFoldDB" id="A0A835STT4"/>
<evidence type="ECO:0000256" key="1">
    <source>
        <dbReference type="SAM" id="Phobius"/>
    </source>
</evidence>
<name>A0A835STT4_CHLIN</name>
<proteinExistence type="predicted"/>
<protein>
    <submittedName>
        <fullName evidence="2">Uncharacterized protein</fullName>
    </submittedName>
</protein>
<dbReference type="OrthoDB" id="548665at2759"/>
<evidence type="ECO:0000313" key="2">
    <source>
        <dbReference type="EMBL" id="KAG2429588.1"/>
    </source>
</evidence>
<gene>
    <name evidence="2" type="ORF">HXX76_010821</name>
</gene>
<reference evidence="2" key="1">
    <citation type="journal article" date="2020" name="bioRxiv">
        <title>Comparative genomics of Chlamydomonas.</title>
        <authorList>
            <person name="Craig R.J."/>
            <person name="Hasan A.R."/>
            <person name="Ness R.W."/>
            <person name="Keightley P.D."/>
        </authorList>
    </citation>
    <scope>NUCLEOTIDE SEQUENCE</scope>
    <source>
        <strain evidence="2">SAG 7.73</strain>
    </source>
</reference>
<feature type="transmembrane region" description="Helical" evidence="1">
    <location>
        <begin position="24"/>
        <end position="43"/>
    </location>
</feature>
<keyword evidence="3" id="KW-1185">Reference proteome</keyword>
<accession>A0A835STT4</accession>
<comment type="caution">
    <text evidence="2">The sequence shown here is derived from an EMBL/GenBank/DDBJ whole genome shotgun (WGS) entry which is preliminary data.</text>
</comment>
<organism evidence="2 3">
    <name type="scientific">Chlamydomonas incerta</name>
    <dbReference type="NCBI Taxonomy" id="51695"/>
    <lineage>
        <taxon>Eukaryota</taxon>
        <taxon>Viridiplantae</taxon>
        <taxon>Chlorophyta</taxon>
        <taxon>core chlorophytes</taxon>
        <taxon>Chlorophyceae</taxon>
        <taxon>CS clade</taxon>
        <taxon>Chlamydomonadales</taxon>
        <taxon>Chlamydomonadaceae</taxon>
        <taxon>Chlamydomonas</taxon>
    </lineage>
</organism>
<keyword evidence="1" id="KW-1133">Transmembrane helix</keyword>
<keyword evidence="1" id="KW-0472">Membrane</keyword>
<sequence>MIAARVQAAKPVAAKNVQASKPKVAPAVLGAFAAAMVVFAPMAHAEEQRASVRQVLCASNPTSQVCLENSAKIAKK</sequence>
<keyword evidence="1" id="KW-0812">Transmembrane</keyword>
<dbReference type="EMBL" id="JAEHOC010000030">
    <property type="protein sequence ID" value="KAG2429588.1"/>
    <property type="molecule type" value="Genomic_DNA"/>
</dbReference>
<evidence type="ECO:0000313" key="3">
    <source>
        <dbReference type="Proteomes" id="UP000650467"/>
    </source>
</evidence>
<dbReference type="Proteomes" id="UP000650467">
    <property type="component" value="Unassembled WGS sequence"/>
</dbReference>